<dbReference type="InterPro" id="IPR027417">
    <property type="entry name" value="P-loop_NTPase"/>
</dbReference>
<dbReference type="CDD" id="cd01127">
    <property type="entry name" value="TrwB_TraG_TraD_VirD4"/>
    <property type="match status" value="1"/>
</dbReference>
<evidence type="ECO:0000313" key="3">
    <source>
        <dbReference type="EMBL" id="TWF91336.1"/>
    </source>
</evidence>
<dbReference type="OrthoDB" id="3258326at2"/>
<keyword evidence="4" id="KW-1185">Reference proteome</keyword>
<dbReference type="AlphaFoldDB" id="A0A561TW41"/>
<dbReference type="EMBL" id="VIWT01000002">
    <property type="protein sequence ID" value="TWF91336.1"/>
    <property type="molecule type" value="Genomic_DNA"/>
</dbReference>
<evidence type="ECO:0000259" key="2">
    <source>
        <dbReference type="Pfam" id="PF26449"/>
    </source>
</evidence>
<proteinExistence type="predicted"/>
<evidence type="ECO:0000256" key="1">
    <source>
        <dbReference type="SAM" id="MobiDB-lite"/>
    </source>
</evidence>
<sequence length="741" mass="79628">MTLPVVLICAGVLWPALLGAVGLRWWLYRSRQRRLTADGVATVILVPPSVEAGSAEQFWGHLGGLVRPWWQRLTKGQPHLAFEYRFTSAGLTVRLWAPRAIPPALLRQAVESAWPGAQVRREEPAAAEEGRLVAVGGELRLARPEALPLKTSHGSDPLRALLGAGLGAGDGAQVTVSVLARPAAARRVRRAKHQLHRLGGGPGRSPRGGRDPEQGGELRSALAKFAGPQWETAVRYCVAVVAGPQAPSRATIRAHAIASAFAVHAGRNWYVRRRLRQPVGAVGERRFPLRGDLLSVPELAAVAHLPTDATTPGVQRAGARSVQPVPVIPCQGPSVRPLGIADAGPARPVGLAVPDGRYHTHVLGSTGSGKSTLLAGMILADVRAGRGTLVVDPKGDLVLDLLDRLPEAALERTVLIDPDDHGLPPRLNVLEGEVDTAVDNLVGIFQRIFSSSWGPRTDDLLRASCLSLMTSSTAGVTVTLADVPLLLTDSAYRRRISRGVNDRMLRGFWTWYDELSDPARAATTAPLMNKLRAFLLRPFVQQSVASGPSTFDLGAVLDGGVALVRLPKGALGQETAGLYGSFIVAKAWQAATRRASQAEHTRRDAVLYLDEAQHFLNLPYPLEDMLAEARAYRLAYVLAHQNLGQLPRDLREGIAANARNKITFAASPDDARDLERHTRPHLAAHDLAHLGRYQAAARLVVDATTTPAFTLRTTALPPPVPGLADRVRHASRANFGPEKGK</sequence>
<comment type="caution">
    <text evidence="3">The sequence shown here is derived from an EMBL/GenBank/DDBJ whole genome shotgun (WGS) entry which is preliminary data.</text>
</comment>
<gene>
    <name evidence="3" type="ORF">FHX73_12448</name>
</gene>
<reference evidence="3 4" key="1">
    <citation type="submission" date="2019-06" db="EMBL/GenBank/DDBJ databases">
        <title>Sequencing the genomes of 1000 actinobacteria strains.</title>
        <authorList>
            <person name="Klenk H.-P."/>
        </authorList>
    </citation>
    <scope>NUCLEOTIDE SEQUENCE [LARGE SCALE GENOMIC DNA]</scope>
    <source>
        <strain evidence="3 4">DSM 44826</strain>
    </source>
</reference>
<dbReference type="SUPFAM" id="SSF52540">
    <property type="entry name" value="P-loop containing nucleoside triphosphate hydrolases"/>
    <property type="match status" value="1"/>
</dbReference>
<dbReference type="PANTHER" id="PTHR30121:SF11">
    <property type="entry name" value="AAA+ ATPASE DOMAIN-CONTAINING PROTEIN"/>
    <property type="match status" value="1"/>
</dbReference>
<dbReference type="PANTHER" id="PTHR30121">
    <property type="entry name" value="UNCHARACTERIZED PROTEIN YJGR-RELATED"/>
    <property type="match status" value="1"/>
</dbReference>
<name>A0A561TW41_9ACTN</name>
<feature type="domain" description="DUF8128" evidence="2">
    <location>
        <begin position="46"/>
        <end position="310"/>
    </location>
</feature>
<dbReference type="InterPro" id="IPR058441">
    <property type="entry name" value="DUF8128"/>
</dbReference>
<evidence type="ECO:0000313" key="4">
    <source>
        <dbReference type="Proteomes" id="UP000317940"/>
    </source>
</evidence>
<feature type="region of interest" description="Disordered" evidence="1">
    <location>
        <begin position="191"/>
        <end position="216"/>
    </location>
</feature>
<dbReference type="RefSeq" id="WP_145908936.1">
    <property type="nucleotide sequence ID" value="NZ_BAAAMZ010000010.1"/>
</dbReference>
<accession>A0A561TW41</accession>
<dbReference type="InterPro" id="IPR051162">
    <property type="entry name" value="T4SS_component"/>
</dbReference>
<dbReference type="Proteomes" id="UP000317940">
    <property type="component" value="Unassembled WGS sequence"/>
</dbReference>
<organism evidence="3 4">
    <name type="scientific">Kitasatospora viridis</name>
    <dbReference type="NCBI Taxonomy" id="281105"/>
    <lineage>
        <taxon>Bacteria</taxon>
        <taxon>Bacillati</taxon>
        <taxon>Actinomycetota</taxon>
        <taxon>Actinomycetes</taxon>
        <taxon>Kitasatosporales</taxon>
        <taxon>Streptomycetaceae</taxon>
        <taxon>Kitasatospora</taxon>
    </lineage>
</organism>
<dbReference type="Gene3D" id="3.40.50.300">
    <property type="entry name" value="P-loop containing nucleotide triphosphate hydrolases"/>
    <property type="match status" value="2"/>
</dbReference>
<dbReference type="Pfam" id="PF26449">
    <property type="entry name" value="DUF8128"/>
    <property type="match status" value="1"/>
</dbReference>
<protein>
    <submittedName>
        <fullName evidence="3">Type IV secretion system coupling TraD/TrwB family protein</fullName>
    </submittedName>
</protein>